<feature type="compositionally biased region" description="Polar residues" evidence="1">
    <location>
        <begin position="718"/>
        <end position="744"/>
    </location>
</feature>
<feature type="compositionally biased region" description="Low complexity" evidence="1">
    <location>
        <begin position="631"/>
        <end position="645"/>
    </location>
</feature>
<feature type="region of interest" description="Disordered" evidence="1">
    <location>
        <begin position="535"/>
        <end position="782"/>
    </location>
</feature>
<keyword evidence="3" id="KW-1185">Reference proteome</keyword>
<feature type="compositionally biased region" description="Low complexity" evidence="1">
    <location>
        <begin position="700"/>
        <end position="717"/>
    </location>
</feature>
<organism evidence="2 3">
    <name type="scientific">Ambrosiozyma monospora</name>
    <name type="common">Yeast</name>
    <name type="synonym">Endomycopsis monosporus</name>
    <dbReference type="NCBI Taxonomy" id="43982"/>
    <lineage>
        <taxon>Eukaryota</taxon>
        <taxon>Fungi</taxon>
        <taxon>Dikarya</taxon>
        <taxon>Ascomycota</taxon>
        <taxon>Saccharomycotina</taxon>
        <taxon>Pichiomycetes</taxon>
        <taxon>Pichiales</taxon>
        <taxon>Pichiaceae</taxon>
        <taxon>Ambrosiozyma</taxon>
    </lineage>
</organism>
<name>A0A9W6YWS3_AMBMO</name>
<accession>A0A9W6YWS3</accession>
<feature type="region of interest" description="Disordered" evidence="1">
    <location>
        <begin position="36"/>
        <end position="68"/>
    </location>
</feature>
<protein>
    <submittedName>
        <fullName evidence="2">Unnamed protein product</fullName>
    </submittedName>
</protein>
<dbReference type="InterPro" id="IPR011043">
    <property type="entry name" value="Gal_Oxase/kelch_b-propeller"/>
</dbReference>
<dbReference type="AlphaFoldDB" id="A0A9W6YWS3"/>
<feature type="compositionally biased region" description="Polar residues" evidence="1">
    <location>
        <begin position="562"/>
        <end position="572"/>
    </location>
</feature>
<reference evidence="2" key="1">
    <citation type="submission" date="2023-04" db="EMBL/GenBank/DDBJ databases">
        <title>Ambrosiozyma monospora NBRC 1965.</title>
        <authorList>
            <person name="Ichikawa N."/>
            <person name="Sato H."/>
            <person name="Tonouchi N."/>
        </authorList>
    </citation>
    <scope>NUCLEOTIDE SEQUENCE</scope>
    <source>
        <strain evidence="2">NBRC 1965</strain>
    </source>
</reference>
<dbReference type="OrthoDB" id="10251809at2759"/>
<gene>
    <name evidence="2" type="ORF">Amon01_000361000</name>
</gene>
<feature type="compositionally biased region" description="Low complexity" evidence="1">
    <location>
        <begin position="544"/>
        <end position="556"/>
    </location>
</feature>
<dbReference type="Proteomes" id="UP001165063">
    <property type="component" value="Unassembled WGS sequence"/>
</dbReference>
<evidence type="ECO:0000313" key="3">
    <source>
        <dbReference type="Proteomes" id="UP001165063"/>
    </source>
</evidence>
<dbReference type="SUPFAM" id="SSF50965">
    <property type="entry name" value="Galactose oxidase, central domain"/>
    <property type="match status" value="1"/>
</dbReference>
<comment type="caution">
    <text evidence="2">The sequence shown here is derived from an EMBL/GenBank/DDBJ whole genome shotgun (WGS) entry which is preliminary data.</text>
</comment>
<proteinExistence type="predicted"/>
<evidence type="ECO:0000256" key="1">
    <source>
        <dbReference type="SAM" id="MobiDB-lite"/>
    </source>
</evidence>
<feature type="compositionally biased region" description="Polar residues" evidence="1">
    <location>
        <begin position="646"/>
        <end position="694"/>
    </location>
</feature>
<feature type="compositionally biased region" description="Polar residues" evidence="1">
    <location>
        <begin position="758"/>
        <end position="782"/>
    </location>
</feature>
<dbReference type="EMBL" id="BSXU01001552">
    <property type="protein sequence ID" value="GMG28678.1"/>
    <property type="molecule type" value="Genomic_DNA"/>
</dbReference>
<evidence type="ECO:0000313" key="2">
    <source>
        <dbReference type="EMBL" id="GMG28678.1"/>
    </source>
</evidence>
<sequence>MTKSAIEEYLSGPNVPKYLQHPDCYPTFIQLNLDNPKRKDDWSTPLPPPPSPPTTANNSSTPLATQGAEDSKYSHYFNKLNIDGLLYEPHLNSSTSNYYNSHRVMKPVTIECGDDHSSTVQRESRKRSLFNNFINYPTTFGGAEKPGVVYHSTTNFGDKALIFGGLGILPMNFYEPYLRDLTDDYTIPPENITVRFDRDYDLPAPLCKDKLLSLASIPNEGVFQYTAGSNSILHLQSLRAPQFDANSEESGSSTTGTKHARYGVPITTCCGQCCRVSSRHVLLYGGFMLITRINKDSVLGKIDVVKSIVGSNSMWLYDVVNTTFKEISISVHPTYTAMFAKALQRFAFSMPGITIEENNMSGGTGVGGSDDCDSFVSSSGGSGSIFTHRRTNTIMQQQALFLNSSNGSGASKFSKPAVFYVFGGYCLDQRTLQFVALNDLWKCELLFNPDQEEFANECICSPCGEFELIFDNYSYFIDENGVEKDNDGLENPTFHGLTRHSLKGSNWPKPRGFASLLLIDNDDIGAVVDGLTGGNTSGTGSTNGNGNANGTNSNGNGAMGSPLNSPNTSGLSNPDIIHPKPTKIKSQTQHQQSQTAVYQTASEHRKSPLMTMSDLRKSSPLNNMRASPHRQSSPTAAQQSQTSTANYSPKRSASTRQFRSKQSPNMSNGSGQFDNLLNLNQTVTKPINNSSTIGNRGGMSRTYSHASSSSSSVDQSSIQQTPVGTGINDTTKSSQSGFSSNKRQSSGSGYGSGHSHRPNSGSAQSFSNQGGNRSSFSSSPGLINIHKTQTHAIRSKSLVLYGGSTTIHSKVIDSQTGRKFSFKNSDILGDIWVFSLFDEKWRHVTCHLKDKEVGMTLCGHCATSHREHMIVIGGLHPTHLPAETWELKFEGELVRAMKQRDKWVGPQFHDHVRVHDIVDCGDDCTGVEGDVGDYGFTSGNTQSNINGANYDNDDDDDDALEFLTGNHCHGGFGCSCPDILIPVGQSGNVEQDTADNQLIARLRKTLIDYFRREDIEPIAVDPYYRMKGEGFRFVAPFAEEIIAYEEELLDNTFFFNLKTQQWRQMDIYLINKLRAQFNEGENGEAVGKIARVCSTIVQLDSKMLILGGEFIQLSRNLKYNLDIPQMLYVGGHCELLSSLLKL</sequence>
<feature type="compositionally biased region" description="Low complexity" evidence="1">
    <location>
        <begin position="54"/>
        <end position="63"/>
    </location>
</feature>
<feature type="compositionally biased region" description="Polar residues" evidence="1">
    <location>
        <begin position="584"/>
        <end position="601"/>
    </location>
</feature>